<evidence type="ECO:0000313" key="3">
    <source>
        <dbReference type="Proteomes" id="UP000236291"/>
    </source>
</evidence>
<dbReference type="Proteomes" id="UP000236291">
    <property type="component" value="Unassembled WGS sequence"/>
</dbReference>
<feature type="non-terminal residue" evidence="2">
    <location>
        <position position="1"/>
    </location>
</feature>
<keyword evidence="1" id="KW-1133">Transmembrane helix</keyword>
<feature type="transmembrane region" description="Helical" evidence="1">
    <location>
        <begin position="20"/>
        <end position="39"/>
    </location>
</feature>
<organism evidence="2 3">
    <name type="scientific">Trifolium pratense</name>
    <name type="common">Red clover</name>
    <dbReference type="NCBI Taxonomy" id="57577"/>
    <lineage>
        <taxon>Eukaryota</taxon>
        <taxon>Viridiplantae</taxon>
        <taxon>Streptophyta</taxon>
        <taxon>Embryophyta</taxon>
        <taxon>Tracheophyta</taxon>
        <taxon>Spermatophyta</taxon>
        <taxon>Magnoliopsida</taxon>
        <taxon>eudicotyledons</taxon>
        <taxon>Gunneridae</taxon>
        <taxon>Pentapetalae</taxon>
        <taxon>rosids</taxon>
        <taxon>fabids</taxon>
        <taxon>Fabales</taxon>
        <taxon>Fabaceae</taxon>
        <taxon>Papilionoideae</taxon>
        <taxon>50 kb inversion clade</taxon>
        <taxon>NPAAA clade</taxon>
        <taxon>Hologalegina</taxon>
        <taxon>IRL clade</taxon>
        <taxon>Trifolieae</taxon>
        <taxon>Trifolium</taxon>
    </lineage>
</organism>
<protein>
    <submittedName>
        <fullName evidence="2">Uncharacterized protein</fullName>
    </submittedName>
</protein>
<proteinExistence type="predicted"/>
<dbReference type="EMBL" id="ASHM01115067">
    <property type="protein sequence ID" value="PNX70648.1"/>
    <property type="molecule type" value="Genomic_DNA"/>
</dbReference>
<evidence type="ECO:0000313" key="2">
    <source>
        <dbReference type="EMBL" id="PNX70648.1"/>
    </source>
</evidence>
<name>A0A2K3KWJ3_TRIPR</name>
<accession>A0A2K3KWJ3</accession>
<evidence type="ECO:0000256" key="1">
    <source>
        <dbReference type="SAM" id="Phobius"/>
    </source>
</evidence>
<comment type="caution">
    <text evidence="2">The sequence shown here is derived from an EMBL/GenBank/DDBJ whole genome shotgun (WGS) entry which is preliminary data.</text>
</comment>
<reference evidence="2 3" key="1">
    <citation type="journal article" date="2014" name="Am. J. Bot.">
        <title>Genome assembly and annotation for red clover (Trifolium pratense; Fabaceae).</title>
        <authorList>
            <person name="Istvanek J."/>
            <person name="Jaros M."/>
            <person name="Krenek A."/>
            <person name="Repkova J."/>
        </authorList>
    </citation>
    <scope>NUCLEOTIDE SEQUENCE [LARGE SCALE GENOMIC DNA]</scope>
    <source>
        <strain evidence="3">cv. Tatra</strain>
        <tissue evidence="2">Young leaves</tissue>
    </source>
</reference>
<sequence length="47" mass="5324">GHLFLHCTIASKVWYQIMSWLGLVVIVPQNLVTSFGMLVDCTLTEMQ</sequence>
<reference evidence="2 3" key="2">
    <citation type="journal article" date="2017" name="Front. Plant Sci.">
        <title>Gene Classification and Mining of Molecular Markers Useful in Red Clover (Trifolium pratense) Breeding.</title>
        <authorList>
            <person name="Istvanek J."/>
            <person name="Dluhosova J."/>
            <person name="Dluhos P."/>
            <person name="Patkova L."/>
            <person name="Nedelnik J."/>
            <person name="Repkova J."/>
        </authorList>
    </citation>
    <scope>NUCLEOTIDE SEQUENCE [LARGE SCALE GENOMIC DNA]</scope>
    <source>
        <strain evidence="3">cv. Tatra</strain>
        <tissue evidence="2">Young leaves</tissue>
    </source>
</reference>
<keyword evidence="1" id="KW-0812">Transmembrane</keyword>
<keyword evidence="1" id="KW-0472">Membrane</keyword>
<gene>
    <name evidence="2" type="ORF">L195_g057604</name>
</gene>
<dbReference type="AlphaFoldDB" id="A0A2K3KWJ3"/>